<proteinExistence type="predicted"/>
<accession>A0A9C7C6R8</accession>
<name>A0A9C7C6R8_9VIRU</name>
<dbReference type="EMBL" id="LC738879">
    <property type="protein sequence ID" value="BDT62941.1"/>
    <property type="molecule type" value="Genomic_DNA"/>
</dbReference>
<protein>
    <submittedName>
        <fullName evidence="1">Wsv267-like protein</fullName>
    </submittedName>
</protein>
<sequence>MENDNTIEILICVIKELNNLILQRYYLNGSTLLMKMNTLLSFKKVYNTMKNIPNLLPDSPFPMVIVIKLSDVEINEFLSNDHIKKYSKTYINTKKRNYSGSPYIKEFENILFYLERWFDIKLKNNCQNCNKDNSEIITSNKNYNNFDIGLNLSFPITVDITGRQSAQSRLIDCRLIYKAGYYNITNGVKAYPIFSGSLVKWCYGHTLTIPNASPKHNSIGEIINLTNTNNYTYINSNNSKKEGLSRTCCLITYLWLRDLYREMYNSDKCTVRLLSINPHRVKGLDIQNEQYIKIKKRQSIVKFSSDYSPIYTQEFVGGIKVILLL</sequence>
<reference evidence="1" key="1">
    <citation type="submission" date="2022-10" db="EMBL/GenBank/DDBJ databases">
        <title>Genome sequences of endogenous nimaviruses in decapod crustaceans.</title>
        <authorList>
            <person name="Kawato S."/>
            <person name="Nozaki R."/>
            <person name="Kondo H."/>
            <person name="Hirono I."/>
        </authorList>
    </citation>
    <scope>NUCLEOTIDE SEQUENCE</scope>
    <source>
        <strain evidence="1">Ube2021</strain>
    </source>
</reference>
<organism evidence="1">
    <name type="scientific">Trachysalambria curvirostris majanivirus</name>
    <dbReference type="NCBI Taxonomy" id="2984281"/>
    <lineage>
        <taxon>Viruses</taxon>
        <taxon>Viruses incertae sedis</taxon>
        <taxon>Naldaviricetes</taxon>
        <taxon>Nimaviridae</taxon>
    </lineage>
</organism>
<evidence type="ECO:0000313" key="1">
    <source>
        <dbReference type="EMBL" id="BDT62941.1"/>
    </source>
</evidence>